<proteinExistence type="predicted"/>
<feature type="transmembrane region" description="Helical" evidence="1">
    <location>
        <begin position="180"/>
        <end position="198"/>
    </location>
</feature>
<evidence type="ECO:0000313" key="3">
    <source>
        <dbReference type="EMBL" id="QGG47996.1"/>
    </source>
</evidence>
<dbReference type="Pfam" id="PF20047">
    <property type="entry name" value="DUF6449"/>
    <property type="match status" value="1"/>
</dbReference>
<feature type="transmembrane region" description="Helical" evidence="1">
    <location>
        <begin position="338"/>
        <end position="360"/>
    </location>
</feature>
<feature type="transmembrane region" description="Helical" evidence="1">
    <location>
        <begin position="147"/>
        <end position="168"/>
    </location>
</feature>
<name>A0A5Q2N330_9FIRM</name>
<feature type="transmembrane region" description="Helical" evidence="1">
    <location>
        <begin position="304"/>
        <end position="326"/>
    </location>
</feature>
<protein>
    <submittedName>
        <fullName evidence="3">ABC transporter permease</fullName>
    </submittedName>
</protein>
<dbReference type="KEGG" id="hcv:FTV88_1898"/>
<dbReference type="AlphaFoldDB" id="A0A5Q2N330"/>
<sequence length="679" mass="79304">MLLKNLWPNKGIILNDLKRFNWIGIIYTLLLFFAIPLQIIMHLNKLEERIHYLSNPFQPLFYFQGEIVKFFILIIPVLTAIFLLRYLQEKRSVDMVHALPLTRVTLYTSHVVAGTLLLVVPVLLTGLLSWITLSAYNLETYYALIDIVQWAGTIILLSLTIFLFALFVGMVTGTSVAQGVLTYITLFLPVGLTVLLLSNVEHLLYGFQAQYYMQDGRMLEYFTPFVRLFELRDGNMLGTAEIVAYLLAMVILFVLTILAYNKRKSEAATQAIAFDFLKPIFKYGVTFCTMLLGGLYFWDIQNDFRWAIFGYIVGSLFGYIVAEIILQKSLKVLASLKNYLVYLLIMAALLAGLEADIFGYERKVPPVDQVEQLYIGEGGYFTYVRWRDGAEEQSFITKKENIEKVVQLHEAIIKNKEDNQNKQSYYNLTFAYQLKNGQTLYREYAIPKEEYEQYQKPIYEAIEYKQMHFAIFNVDEQELEKIVFEPQGLSRTVLITEPAHIHEVVTILRQETERESYEQMKDEIQPWAYIKLWRLVDVTSPEMTYRYGVDMTFQIDGKESYEVMHLSWKKHYHELEQWLREKGYWQDARILPEDIAYARVVKIGKERDWVDPKLLPGIDISKQDELEVCLQQLLGRPQTAESQNESYRIAFYNRNDEAILSGFLEPQSVPFLREHFSTQ</sequence>
<dbReference type="PANTHER" id="PTHR39177">
    <property type="entry name" value="ABC TRANSPORTER PERMEASE YTRC-RELATED"/>
    <property type="match status" value="1"/>
</dbReference>
<feature type="transmembrane region" description="Helical" evidence="1">
    <location>
        <begin position="61"/>
        <end position="84"/>
    </location>
</feature>
<reference evidence="4" key="1">
    <citation type="submission" date="2019-11" db="EMBL/GenBank/DDBJ databases">
        <title>Genome sequence of Heliorestis convoluta strain HH, an alkaliphilic and minimalistic phototrophic bacterium from a soda lake in Egypt.</title>
        <authorList>
            <person name="Dewey E.D."/>
            <person name="Stokes L.M."/>
            <person name="Burchell B.M."/>
            <person name="Shaffer K.N."/>
            <person name="Huntington A.M."/>
            <person name="Baker J.M."/>
            <person name="Nadendla S."/>
            <person name="Giglio M.G."/>
            <person name="Touchman J.W."/>
            <person name="Blankenship R.E."/>
            <person name="Madigan M.T."/>
            <person name="Sattley W.M."/>
        </authorList>
    </citation>
    <scope>NUCLEOTIDE SEQUENCE [LARGE SCALE GENOMIC DNA]</scope>
    <source>
        <strain evidence="4">HH</strain>
    </source>
</reference>
<evidence type="ECO:0000256" key="1">
    <source>
        <dbReference type="SAM" id="Phobius"/>
    </source>
</evidence>
<dbReference type="Proteomes" id="UP000366051">
    <property type="component" value="Chromosome"/>
</dbReference>
<dbReference type="RefSeq" id="WP_153725272.1">
    <property type="nucleotide sequence ID" value="NZ_CP045875.1"/>
</dbReference>
<feature type="transmembrane region" description="Helical" evidence="1">
    <location>
        <begin position="104"/>
        <end position="127"/>
    </location>
</feature>
<feature type="transmembrane region" description="Helical" evidence="1">
    <location>
        <begin position="20"/>
        <end position="41"/>
    </location>
</feature>
<keyword evidence="1" id="KW-0472">Membrane</keyword>
<evidence type="ECO:0000259" key="2">
    <source>
        <dbReference type="Pfam" id="PF20047"/>
    </source>
</evidence>
<keyword evidence="1" id="KW-1133">Transmembrane helix</keyword>
<dbReference type="InterPro" id="IPR053046">
    <property type="entry name" value="ABC-5_transporter"/>
</dbReference>
<feature type="transmembrane region" description="Helical" evidence="1">
    <location>
        <begin position="242"/>
        <end position="260"/>
    </location>
</feature>
<dbReference type="InterPro" id="IPR045611">
    <property type="entry name" value="DUF6449"/>
</dbReference>
<evidence type="ECO:0000313" key="4">
    <source>
        <dbReference type="Proteomes" id="UP000366051"/>
    </source>
</evidence>
<accession>A0A5Q2N330</accession>
<feature type="transmembrane region" description="Helical" evidence="1">
    <location>
        <begin position="280"/>
        <end position="298"/>
    </location>
</feature>
<dbReference type="PANTHER" id="PTHR39177:SF1">
    <property type="entry name" value="ABC TRANSPORTER PERMEASE YTRC-RELATED"/>
    <property type="match status" value="1"/>
</dbReference>
<dbReference type="EMBL" id="CP045875">
    <property type="protein sequence ID" value="QGG47996.1"/>
    <property type="molecule type" value="Genomic_DNA"/>
</dbReference>
<keyword evidence="1" id="KW-0812">Transmembrane</keyword>
<gene>
    <name evidence="3" type="primary">yadH</name>
    <name evidence="3" type="ORF">FTV88_1898</name>
</gene>
<organism evidence="3 4">
    <name type="scientific">Heliorestis convoluta</name>
    <dbReference type="NCBI Taxonomy" id="356322"/>
    <lineage>
        <taxon>Bacteria</taxon>
        <taxon>Bacillati</taxon>
        <taxon>Bacillota</taxon>
        <taxon>Clostridia</taxon>
        <taxon>Eubacteriales</taxon>
        <taxon>Heliobacteriaceae</taxon>
        <taxon>Heliorestis</taxon>
    </lineage>
</organism>
<feature type="domain" description="DUF6449" evidence="2">
    <location>
        <begin position="432"/>
        <end position="529"/>
    </location>
</feature>
<dbReference type="OrthoDB" id="1706490at2"/>
<keyword evidence="4" id="KW-1185">Reference proteome</keyword>